<evidence type="ECO:0000256" key="1">
    <source>
        <dbReference type="SAM" id="MobiDB-lite"/>
    </source>
</evidence>
<feature type="region of interest" description="Disordered" evidence="1">
    <location>
        <begin position="1"/>
        <end position="71"/>
    </location>
</feature>
<dbReference type="Proteomes" id="UP000611554">
    <property type="component" value="Unassembled WGS sequence"/>
</dbReference>
<keyword evidence="3" id="KW-1185">Reference proteome</keyword>
<feature type="compositionally biased region" description="Low complexity" evidence="1">
    <location>
        <begin position="7"/>
        <end position="20"/>
    </location>
</feature>
<name>A0ABQ2R9S7_9ACTN</name>
<evidence type="ECO:0000313" key="2">
    <source>
        <dbReference type="EMBL" id="GGQ21150.1"/>
    </source>
</evidence>
<comment type="caution">
    <text evidence="2">The sequence shown here is derived from an EMBL/GenBank/DDBJ whole genome shotgun (WGS) entry which is preliminary data.</text>
</comment>
<protein>
    <submittedName>
        <fullName evidence="2">Uncharacterized protein</fullName>
    </submittedName>
</protein>
<reference evidence="3" key="1">
    <citation type="journal article" date="2019" name="Int. J. Syst. Evol. Microbiol.">
        <title>The Global Catalogue of Microorganisms (GCM) 10K type strain sequencing project: providing services to taxonomists for standard genome sequencing and annotation.</title>
        <authorList>
            <consortium name="The Broad Institute Genomics Platform"/>
            <consortium name="The Broad Institute Genome Sequencing Center for Infectious Disease"/>
            <person name="Wu L."/>
            <person name="Ma J."/>
        </authorList>
    </citation>
    <scope>NUCLEOTIDE SEQUENCE [LARGE SCALE GENOMIC DNA]</scope>
    <source>
        <strain evidence="3">JCM 3115</strain>
    </source>
</reference>
<gene>
    <name evidence="2" type="ORF">GCM10010140_59270</name>
</gene>
<sequence length="71" mass="7059">MDPANPAKPADPTDSADPADLTAGSPPCAPYGSPGTDPAGKRDGSPAMAGEPSAPGADPRVRAVTYLEARR</sequence>
<accession>A0ABQ2R9S7</accession>
<evidence type="ECO:0000313" key="3">
    <source>
        <dbReference type="Proteomes" id="UP000611554"/>
    </source>
</evidence>
<dbReference type="EMBL" id="BMQJ01000017">
    <property type="protein sequence ID" value="GGQ21150.1"/>
    <property type="molecule type" value="Genomic_DNA"/>
</dbReference>
<proteinExistence type="predicted"/>
<organism evidence="2 3">
    <name type="scientific">Streptosporangium pseudovulgare</name>
    <dbReference type="NCBI Taxonomy" id="35765"/>
    <lineage>
        <taxon>Bacteria</taxon>
        <taxon>Bacillati</taxon>
        <taxon>Actinomycetota</taxon>
        <taxon>Actinomycetes</taxon>
        <taxon>Streptosporangiales</taxon>
        <taxon>Streptosporangiaceae</taxon>
        <taxon>Streptosporangium</taxon>
    </lineage>
</organism>